<dbReference type="EMBL" id="QKWP01001573">
    <property type="protein sequence ID" value="RIB07974.1"/>
    <property type="molecule type" value="Genomic_DNA"/>
</dbReference>
<dbReference type="AlphaFoldDB" id="A0A397UCQ0"/>
<protein>
    <recommendedName>
        <fullName evidence="1">Myb/SANT-like DNA-binding domain-containing protein</fullName>
    </recommendedName>
</protein>
<dbReference type="InterPro" id="IPR044822">
    <property type="entry name" value="Myb_DNA-bind_4"/>
</dbReference>
<accession>A0A397UCQ0</accession>
<feature type="domain" description="Myb/SANT-like DNA-binding" evidence="1">
    <location>
        <begin position="2"/>
        <end position="89"/>
    </location>
</feature>
<evidence type="ECO:0000259" key="1">
    <source>
        <dbReference type="Pfam" id="PF13837"/>
    </source>
</evidence>
<dbReference type="Gene3D" id="1.10.10.60">
    <property type="entry name" value="Homeodomain-like"/>
    <property type="match status" value="1"/>
</dbReference>
<dbReference type="Pfam" id="PF13837">
    <property type="entry name" value="Myb_DNA-bind_4"/>
    <property type="match status" value="1"/>
</dbReference>
<keyword evidence="3" id="KW-1185">Reference proteome</keyword>
<evidence type="ECO:0000313" key="2">
    <source>
        <dbReference type="EMBL" id="RIB07974.1"/>
    </source>
</evidence>
<proteinExistence type="predicted"/>
<name>A0A397UCQ0_9GLOM</name>
<reference evidence="2 3" key="1">
    <citation type="submission" date="2018-06" db="EMBL/GenBank/DDBJ databases">
        <title>Comparative genomics reveals the genomic features of Rhizophagus irregularis, R. cerebriforme, R. diaphanum and Gigaspora rosea, and their symbiotic lifestyle signature.</title>
        <authorList>
            <person name="Morin E."/>
            <person name="San Clemente H."/>
            <person name="Chen E.C.H."/>
            <person name="De La Providencia I."/>
            <person name="Hainaut M."/>
            <person name="Kuo A."/>
            <person name="Kohler A."/>
            <person name="Murat C."/>
            <person name="Tang N."/>
            <person name="Roy S."/>
            <person name="Loubradou J."/>
            <person name="Henrissat B."/>
            <person name="Grigoriev I.V."/>
            <person name="Corradi N."/>
            <person name="Roux C."/>
            <person name="Martin F.M."/>
        </authorList>
    </citation>
    <scope>NUCLEOTIDE SEQUENCE [LARGE SCALE GENOMIC DNA]</scope>
    <source>
        <strain evidence="2 3">DAOM 194757</strain>
    </source>
</reference>
<sequence length="138" mass="16988">MWEIEEIRFLIAERKSRNIEYHQMLKKNQFWLSVAECLNRRFNTFYTSNQCKGKFQQLVKEYNLMRLYRAGNEDQSTLLGQLFFKEFHSLFWLRPRKNDYKHELIYRAITTNDNHTFLNRILNHLPNHLPLMMQAWAN</sequence>
<gene>
    <name evidence="2" type="ORF">C2G38_2212885</name>
</gene>
<dbReference type="Proteomes" id="UP000266673">
    <property type="component" value="Unassembled WGS sequence"/>
</dbReference>
<evidence type="ECO:0000313" key="3">
    <source>
        <dbReference type="Proteomes" id="UP000266673"/>
    </source>
</evidence>
<dbReference type="OrthoDB" id="2413097at2759"/>
<organism evidence="2 3">
    <name type="scientific">Gigaspora rosea</name>
    <dbReference type="NCBI Taxonomy" id="44941"/>
    <lineage>
        <taxon>Eukaryota</taxon>
        <taxon>Fungi</taxon>
        <taxon>Fungi incertae sedis</taxon>
        <taxon>Mucoromycota</taxon>
        <taxon>Glomeromycotina</taxon>
        <taxon>Glomeromycetes</taxon>
        <taxon>Diversisporales</taxon>
        <taxon>Gigasporaceae</taxon>
        <taxon>Gigaspora</taxon>
    </lineage>
</organism>
<comment type="caution">
    <text evidence="2">The sequence shown here is derived from an EMBL/GenBank/DDBJ whole genome shotgun (WGS) entry which is preliminary data.</text>
</comment>